<dbReference type="PANTHER" id="PTHR11562">
    <property type="entry name" value="CATION EFFLUX PROTEIN/ ZINC TRANSPORTER"/>
    <property type="match status" value="1"/>
</dbReference>
<keyword evidence="4 10" id="KW-0812">Transmembrane</keyword>
<evidence type="ECO:0000256" key="10">
    <source>
        <dbReference type="SAM" id="Phobius"/>
    </source>
</evidence>
<dbReference type="Pfam" id="PF16916">
    <property type="entry name" value="ZT_dimer"/>
    <property type="match status" value="1"/>
</dbReference>
<dbReference type="GO" id="GO:0005385">
    <property type="term" value="F:zinc ion transmembrane transporter activity"/>
    <property type="evidence" value="ECO:0007669"/>
    <property type="project" value="TreeGrafter"/>
</dbReference>
<feature type="compositionally biased region" description="Basic residues" evidence="9">
    <location>
        <begin position="151"/>
        <end position="168"/>
    </location>
</feature>
<dbReference type="Pfam" id="PF01545">
    <property type="entry name" value="Cation_efflux"/>
    <property type="match status" value="1"/>
</dbReference>
<dbReference type="InterPro" id="IPR027470">
    <property type="entry name" value="Cation_efflux_CTD"/>
</dbReference>
<evidence type="ECO:0000256" key="5">
    <source>
        <dbReference type="ARBA" id="ARBA00022906"/>
    </source>
</evidence>
<feature type="domain" description="Cation efflux protein transmembrane" evidence="11">
    <location>
        <begin position="24"/>
        <end position="297"/>
    </location>
</feature>
<keyword evidence="5" id="KW-0864">Zinc transport</keyword>
<proteinExistence type="inferred from homology"/>
<evidence type="ECO:0000256" key="8">
    <source>
        <dbReference type="ARBA" id="ARBA00023136"/>
    </source>
</evidence>
<keyword evidence="8 10" id="KW-0472">Membrane</keyword>
<feature type="region of interest" description="Disordered" evidence="9">
    <location>
        <begin position="151"/>
        <end position="194"/>
    </location>
</feature>
<dbReference type="InterPro" id="IPR002524">
    <property type="entry name" value="Cation_efflux"/>
</dbReference>
<feature type="transmembrane region" description="Helical" evidence="10">
    <location>
        <begin position="91"/>
        <end position="117"/>
    </location>
</feature>
<keyword evidence="5" id="KW-0862">Zinc</keyword>
<evidence type="ECO:0000256" key="4">
    <source>
        <dbReference type="ARBA" id="ARBA00022692"/>
    </source>
</evidence>
<dbReference type="SUPFAM" id="SSF161111">
    <property type="entry name" value="Cation efflux protein transmembrane domain-like"/>
    <property type="match status" value="1"/>
</dbReference>
<evidence type="ECO:0000256" key="7">
    <source>
        <dbReference type="ARBA" id="ARBA00023065"/>
    </source>
</evidence>
<dbReference type="InterPro" id="IPR027469">
    <property type="entry name" value="Cation_efflux_TMD_sf"/>
</dbReference>
<dbReference type="EMBL" id="JNBS01000683">
    <property type="protein sequence ID" value="OQS04084.1"/>
    <property type="molecule type" value="Genomic_DNA"/>
</dbReference>
<feature type="transmembrane region" description="Helical" evidence="10">
    <location>
        <begin position="51"/>
        <end position="70"/>
    </location>
</feature>
<comment type="similarity">
    <text evidence="2">Belongs to the cation diffusion facilitator (CDF) transporter (TC 2.A.4) family. SLC30A subfamily.</text>
</comment>
<dbReference type="Gene3D" id="1.20.1510.10">
    <property type="entry name" value="Cation efflux protein transmembrane domain"/>
    <property type="match status" value="1"/>
</dbReference>
<keyword evidence="14" id="KW-1185">Reference proteome</keyword>
<evidence type="ECO:0000259" key="12">
    <source>
        <dbReference type="Pfam" id="PF16916"/>
    </source>
</evidence>
<dbReference type="Proteomes" id="UP000243217">
    <property type="component" value="Unassembled WGS sequence"/>
</dbReference>
<evidence type="ECO:0000256" key="6">
    <source>
        <dbReference type="ARBA" id="ARBA00022989"/>
    </source>
</evidence>
<organism evidence="13 14">
    <name type="scientific">Thraustotheca clavata</name>
    <dbReference type="NCBI Taxonomy" id="74557"/>
    <lineage>
        <taxon>Eukaryota</taxon>
        <taxon>Sar</taxon>
        <taxon>Stramenopiles</taxon>
        <taxon>Oomycota</taxon>
        <taxon>Saprolegniomycetes</taxon>
        <taxon>Saprolegniales</taxon>
        <taxon>Achlyaceae</taxon>
        <taxon>Thraustotheca</taxon>
    </lineage>
</organism>
<comment type="caution">
    <text evidence="13">The sequence shown here is derived from an EMBL/GenBank/DDBJ whole genome shotgun (WGS) entry which is preliminary data.</text>
</comment>
<accession>A0A1W0A1D5</accession>
<dbReference type="STRING" id="74557.A0A1W0A1D5"/>
<evidence type="ECO:0000256" key="9">
    <source>
        <dbReference type="SAM" id="MobiDB-lite"/>
    </source>
</evidence>
<sequence>MKHSNRSGALDGHRDDARRKLVWSCCFAAAFMIAEFVGGFIAGSLAIMTDAAHMLTDVISFGLSLGAMYLSKHPATLTMTYGYKRAEVLGALGSILFLWILTSILVYAAILRIIAIAKNQEDEKVDGRLMFILAAIGLLVNIVQMKILGHGHSHSHGHNHGHNHGHGHEHHEHEDDSDQDGHSHGSNANGSLYNNEKSQDVNIEQVIEVVEATPKASYHDMEETETKKKVFENLNVHAAYIHVLGDLLQSLGVLIAGALIWAFPSWQLLDPIMTLVFSVIVCYTTTQVCKTSIHVLMEGAPREFDVQEVEAKLLEFTFVQEVHDLRIWSLGSNGDALSVHIILSNSKVTTDGDGRHRHSGIAWDGNDVQICYGLALRQIESALKEAYAFQFTTIQLEDDDYLCMPYTNTAQV</sequence>
<dbReference type="NCBIfam" id="TIGR01297">
    <property type="entry name" value="CDF"/>
    <property type="match status" value="1"/>
</dbReference>
<evidence type="ECO:0000313" key="14">
    <source>
        <dbReference type="Proteomes" id="UP000243217"/>
    </source>
</evidence>
<dbReference type="InterPro" id="IPR058533">
    <property type="entry name" value="Cation_efflux_TM"/>
</dbReference>
<comment type="subcellular location">
    <subcellularLocation>
        <location evidence="1">Membrane</location>
        <topology evidence="1">Multi-pass membrane protein</topology>
    </subcellularLocation>
</comment>
<feature type="domain" description="Cation efflux protein cytoplasmic" evidence="12">
    <location>
        <begin position="301"/>
        <end position="346"/>
    </location>
</feature>
<keyword evidence="6 10" id="KW-1133">Transmembrane helix</keyword>
<keyword evidence="7" id="KW-0406">Ion transport</keyword>
<gene>
    <name evidence="13" type="ORF">THRCLA_03645</name>
</gene>
<protein>
    <submittedName>
        <fullName evidence="13">Cation Diffusion Facilitator (CDF) Family</fullName>
    </submittedName>
</protein>
<name>A0A1W0A1D5_9STRA</name>
<evidence type="ECO:0000256" key="3">
    <source>
        <dbReference type="ARBA" id="ARBA00022448"/>
    </source>
</evidence>
<feature type="compositionally biased region" description="Basic and acidic residues" evidence="9">
    <location>
        <begin position="169"/>
        <end position="183"/>
    </location>
</feature>
<evidence type="ECO:0000256" key="1">
    <source>
        <dbReference type="ARBA" id="ARBA00004141"/>
    </source>
</evidence>
<dbReference type="PANTHER" id="PTHR11562:SF17">
    <property type="entry name" value="RE54080P-RELATED"/>
    <property type="match status" value="1"/>
</dbReference>
<dbReference type="AlphaFoldDB" id="A0A1W0A1D5"/>
<feature type="transmembrane region" description="Helical" evidence="10">
    <location>
        <begin position="129"/>
        <end position="148"/>
    </location>
</feature>
<dbReference type="GO" id="GO:0005886">
    <property type="term" value="C:plasma membrane"/>
    <property type="evidence" value="ECO:0007669"/>
    <property type="project" value="TreeGrafter"/>
</dbReference>
<evidence type="ECO:0000256" key="2">
    <source>
        <dbReference type="ARBA" id="ARBA00008873"/>
    </source>
</evidence>
<reference evidence="13 14" key="1">
    <citation type="journal article" date="2014" name="Genome Biol. Evol.">
        <title>The secreted proteins of Achlya hypogyna and Thraustotheca clavata identify the ancestral oomycete secretome and reveal gene acquisitions by horizontal gene transfer.</title>
        <authorList>
            <person name="Misner I."/>
            <person name="Blouin N."/>
            <person name="Leonard G."/>
            <person name="Richards T.A."/>
            <person name="Lane C.E."/>
        </authorList>
    </citation>
    <scope>NUCLEOTIDE SEQUENCE [LARGE SCALE GENOMIC DNA]</scope>
    <source>
        <strain evidence="13 14">ATCC 34112</strain>
    </source>
</reference>
<evidence type="ECO:0000259" key="11">
    <source>
        <dbReference type="Pfam" id="PF01545"/>
    </source>
</evidence>
<dbReference type="OrthoDB" id="9944568at2759"/>
<evidence type="ECO:0000313" key="13">
    <source>
        <dbReference type="EMBL" id="OQS04084.1"/>
    </source>
</evidence>
<feature type="transmembrane region" description="Helical" evidence="10">
    <location>
        <begin position="238"/>
        <end position="262"/>
    </location>
</feature>
<keyword evidence="3" id="KW-0813">Transport</keyword>
<feature type="transmembrane region" description="Helical" evidence="10">
    <location>
        <begin position="21"/>
        <end position="45"/>
    </location>
</feature>
<dbReference type="InterPro" id="IPR050681">
    <property type="entry name" value="CDF/SLC30A"/>
</dbReference>